<evidence type="ECO:0000313" key="3">
    <source>
        <dbReference type="EMBL" id="MFK8292334.1"/>
    </source>
</evidence>
<dbReference type="Proteomes" id="UP001622370">
    <property type="component" value="Unassembled WGS sequence"/>
</dbReference>
<dbReference type="PROSITE" id="PS51186">
    <property type="entry name" value="GNAT"/>
    <property type="match status" value="1"/>
</dbReference>
<reference evidence="3 5" key="1">
    <citation type="journal article" date="2016" name="Sci. Rep.">
        <title>Whole genome sequencing identifies a novel species of the genus Capnocytophaga isolated from dog and cat bite wounds in humans.</title>
        <authorList>
            <person name="Zangenah S."/>
            <person name="Abbasi N."/>
            <person name="Andersson A.F."/>
            <person name="Bergman P."/>
        </authorList>
    </citation>
    <scope>NUCLEOTIDE SEQUENCE [LARGE SCALE GENOMIC DNA]</scope>
    <source>
        <strain evidence="3 5">W5</strain>
    </source>
</reference>
<accession>A0A250FTW9</accession>
<dbReference type="SUPFAM" id="SSF55729">
    <property type="entry name" value="Acyl-CoA N-acyltransferases (Nat)"/>
    <property type="match status" value="1"/>
</dbReference>
<protein>
    <submittedName>
        <fullName evidence="2">GNAT family N-acetyltransferase</fullName>
        <ecNumber evidence="3">2.3.-.-</ecNumber>
    </submittedName>
</protein>
<organism evidence="2 4">
    <name type="scientific">Capnocytophaga stomatis</name>
    <dbReference type="NCBI Taxonomy" id="1848904"/>
    <lineage>
        <taxon>Bacteria</taxon>
        <taxon>Pseudomonadati</taxon>
        <taxon>Bacteroidota</taxon>
        <taxon>Flavobacteriia</taxon>
        <taxon>Flavobacteriales</taxon>
        <taxon>Flavobacteriaceae</taxon>
        <taxon>Capnocytophaga</taxon>
    </lineage>
</organism>
<dbReference type="EC" id="2.3.-.-" evidence="3"/>
<dbReference type="InterPro" id="IPR000182">
    <property type="entry name" value="GNAT_dom"/>
</dbReference>
<dbReference type="AlphaFoldDB" id="A0A250FTW9"/>
<evidence type="ECO:0000313" key="5">
    <source>
        <dbReference type="Proteomes" id="UP001622370"/>
    </source>
</evidence>
<reference evidence="2" key="2">
    <citation type="journal article" date="2017" name="Genome Announc.">
        <title>Twelve Complete Reference Genomes of Clinical Isolates in the Capnocytophaga Genus.</title>
        <authorList>
            <person name="Villarma A."/>
            <person name="Gulvik C.A."/>
            <person name="Rowe L.A."/>
            <person name="Sheth M."/>
            <person name="Juieng P."/>
            <person name="Nicholson A.C."/>
            <person name="Loparev V.N."/>
            <person name="McQuiston J.R."/>
        </authorList>
    </citation>
    <scope>NUCLEOTIDE SEQUENCE</scope>
    <source>
        <strain evidence="2">H2177</strain>
    </source>
</reference>
<keyword evidence="5" id="KW-1185">Reference proteome</keyword>
<dbReference type="Proteomes" id="UP000217348">
    <property type="component" value="Chromosome"/>
</dbReference>
<reference evidence="4" key="3">
    <citation type="submission" date="2017-06" db="EMBL/GenBank/DDBJ databases">
        <title>Capnocytophaga spp. assemblies.</title>
        <authorList>
            <person name="Gulvik C.A."/>
        </authorList>
    </citation>
    <scope>NUCLEOTIDE SEQUENCE [LARGE SCALE GENOMIC DNA]</scope>
    <source>
        <strain evidence="4">H2177</strain>
    </source>
</reference>
<dbReference type="GO" id="GO:0016747">
    <property type="term" value="F:acyltransferase activity, transferring groups other than amino-acyl groups"/>
    <property type="evidence" value="ECO:0007669"/>
    <property type="project" value="InterPro"/>
</dbReference>
<dbReference type="KEGG" id="csto:CGC58_01960"/>
<keyword evidence="2" id="KW-0808">Transferase</keyword>
<keyword evidence="3" id="KW-0012">Acyltransferase</keyword>
<reference evidence="3" key="4">
    <citation type="submission" date="2024-10" db="EMBL/GenBank/DDBJ databases">
        <authorList>
            <person name="Bergman P."/>
            <person name="Andersson A.F."/>
            <person name="Zangenah S."/>
            <person name="Abbasi N."/>
        </authorList>
    </citation>
    <scope>NUCLEOTIDE SEQUENCE</scope>
    <source>
        <strain evidence="3">W5</strain>
    </source>
</reference>
<name>A0A250FTW9_9FLAO</name>
<feature type="domain" description="N-acetyltransferase" evidence="1">
    <location>
        <begin position="6"/>
        <end position="173"/>
    </location>
</feature>
<gene>
    <name evidence="3" type="ORF">ACI76L_00930</name>
    <name evidence="2" type="ORF">CGC58_01960</name>
</gene>
<dbReference type="RefSeq" id="WP_095894886.1">
    <property type="nucleotide sequence ID" value="NZ_BOPJ01000002.1"/>
</dbReference>
<evidence type="ECO:0000313" key="4">
    <source>
        <dbReference type="Proteomes" id="UP000217348"/>
    </source>
</evidence>
<dbReference type="OrthoDB" id="9796381at2"/>
<dbReference type="EMBL" id="JBJGWJ010000001">
    <property type="protein sequence ID" value="MFK8292334.1"/>
    <property type="molecule type" value="Genomic_DNA"/>
</dbReference>
<dbReference type="EMBL" id="CP022387">
    <property type="protein sequence ID" value="ATA88609.1"/>
    <property type="molecule type" value="Genomic_DNA"/>
</dbReference>
<dbReference type="InterPro" id="IPR016181">
    <property type="entry name" value="Acyl_CoA_acyltransferase"/>
</dbReference>
<proteinExistence type="predicted"/>
<evidence type="ECO:0000313" key="2">
    <source>
        <dbReference type="EMBL" id="ATA88609.1"/>
    </source>
</evidence>
<dbReference type="CDD" id="cd04301">
    <property type="entry name" value="NAT_SF"/>
    <property type="match status" value="1"/>
</dbReference>
<dbReference type="Pfam" id="PF00583">
    <property type="entry name" value="Acetyltransf_1"/>
    <property type="match status" value="1"/>
</dbReference>
<evidence type="ECO:0000259" key="1">
    <source>
        <dbReference type="PROSITE" id="PS51186"/>
    </source>
</evidence>
<dbReference type="Gene3D" id="3.40.630.30">
    <property type="match status" value="1"/>
</dbReference>
<sequence>MKKNSYQFRKALPADFCEIWDIILFAKEVRKREGSQQWQDGYPNEKTIRNDIEKGYGNVIESEGKILAYFALIFDKEPAYEVIEGKWRTQGSYAVVHRMAVAKDAKGKGIGKEILKKVEEISIQNNVFSVRIDTNFDNIPMLKIVEKLGYVYCGEVYFRGSARKAFEKVLVTSGNL</sequence>